<sequence length="290" mass="33515">MKKKNANILLYSILTLAVFAATYNTIRAKKLKNKLHTLEEERAKASQDSILERSLLQIDSILIKGEYRSALNAYQEQFDAVINDGDEKESVKFRIEVAQQFMNLHKEIYEDHSLSDSVQEIDTTNVGVAETSIQLRAYDSLSFALEKAKVQLNRIKKQLKKRSYGEYLTFKNPKKHQLHYVGQVNNSKANGFGIALFDTGSRYEGEWKDNLRHGEGSFYWPDGERYEGEYVNDLRNGIGTYFWPNGEKYTGHWKNDQRDGDGVFYGKDGEIVTSGTWKKDKLVEERKNRK</sequence>
<dbReference type="AlphaFoldDB" id="A0A1M6E2Q3"/>
<gene>
    <name evidence="2" type="ORF">SAMN04488508_103179</name>
</gene>
<reference evidence="3" key="1">
    <citation type="submission" date="2016-11" db="EMBL/GenBank/DDBJ databases">
        <authorList>
            <person name="Varghese N."/>
            <person name="Submissions S."/>
        </authorList>
    </citation>
    <scope>NUCLEOTIDE SEQUENCE [LARGE SCALE GENOMIC DNA]</scope>
    <source>
        <strain evidence="3">DSM 22623</strain>
    </source>
</reference>
<dbReference type="SMART" id="SM00698">
    <property type="entry name" value="MORN"/>
    <property type="match status" value="3"/>
</dbReference>
<dbReference type="SUPFAM" id="SSF82185">
    <property type="entry name" value="Histone H3 K4-specific methyltransferase SET7/9 N-terminal domain"/>
    <property type="match status" value="1"/>
</dbReference>
<dbReference type="FunFam" id="2.20.110.10:FF:000002">
    <property type="entry name" value="Phosphatidylinositol 4-phosphate 5-kinase 8"/>
    <property type="match status" value="1"/>
</dbReference>
<dbReference type="InterPro" id="IPR003409">
    <property type="entry name" value="MORN"/>
</dbReference>
<keyword evidence="3" id="KW-1185">Reference proteome</keyword>
<name>A0A1M6E2Q3_9FLAO</name>
<dbReference type="STRING" id="570521.SAMN04488508_103179"/>
<dbReference type="Pfam" id="PF02493">
    <property type="entry name" value="MORN"/>
    <property type="match status" value="4"/>
</dbReference>
<dbReference type="Proteomes" id="UP000184432">
    <property type="component" value="Unassembled WGS sequence"/>
</dbReference>
<dbReference type="RefSeq" id="WP_073315537.1">
    <property type="nucleotide sequence ID" value="NZ_FQYP01000003.1"/>
</dbReference>
<evidence type="ECO:0000313" key="2">
    <source>
        <dbReference type="EMBL" id="SHI79787.1"/>
    </source>
</evidence>
<evidence type="ECO:0000313" key="3">
    <source>
        <dbReference type="Proteomes" id="UP000184432"/>
    </source>
</evidence>
<dbReference type="PANTHER" id="PTHR43215">
    <property type="entry name" value="RADIAL SPOKE HEAD 1 HOMOLOG"/>
    <property type="match status" value="1"/>
</dbReference>
<dbReference type="OrthoDB" id="1097666at2"/>
<dbReference type="EMBL" id="FQYP01000003">
    <property type="protein sequence ID" value="SHI79787.1"/>
    <property type="molecule type" value="Genomic_DNA"/>
</dbReference>
<dbReference type="Gene3D" id="2.20.110.10">
    <property type="entry name" value="Histone H3 K4-specific methyltransferase SET7/9 N-terminal domain"/>
    <property type="match status" value="2"/>
</dbReference>
<evidence type="ECO:0000256" key="1">
    <source>
        <dbReference type="ARBA" id="ARBA00022737"/>
    </source>
</evidence>
<accession>A0A1M6E2Q3</accession>
<organism evidence="2 3">
    <name type="scientific">Aquimarina spongiae</name>
    <dbReference type="NCBI Taxonomy" id="570521"/>
    <lineage>
        <taxon>Bacteria</taxon>
        <taxon>Pseudomonadati</taxon>
        <taxon>Bacteroidota</taxon>
        <taxon>Flavobacteriia</taxon>
        <taxon>Flavobacteriales</taxon>
        <taxon>Flavobacteriaceae</taxon>
        <taxon>Aquimarina</taxon>
    </lineage>
</organism>
<proteinExistence type="predicted"/>
<keyword evidence="1" id="KW-0677">Repeat</keyword>
<dbReference type="PANTHER" id="PTHR43215:SF14">
    <property type="entry name" value="RADIAL SPOKE HEAD 1 HOMOLOG"/>
    <property type="match status" value="1"/>
</dbReference>
<protein>
    <submittedName>
        <fullName evidence="2">MORN repeat-containing protein</fullName>
    </submittedName>
</protein>